<dbReference type="RefSeq" id="WP_004900515.1">
    <property type="nucleotide sequence ID" value="NZ_BBTI01000002.1"/>
</dbReference>
<dbReference type="Proteomes" id="UP000018418">
    <property type="component" value="Unassembled WGS sequence"/>
</dbReference>
<dbReference type="PATRIC" id="fig|1341683.3.peg.1638"/>
<sequence length="217" mass="25436">MSLNFNLYTNKAFGCMVLLSVLACSSSYAYQPLCSNQSHPNYCKTQYKTQVDQINKLYFTSNLVTNAPLRLLQDTQHMWHSRLKQCKSKNCFEQQFNLRAEDLNAYSALNQSLTQHFIKYHHGKISQPQTYLQIHQLDQNKMKIEGWMYRNPNASLDKLSFAFLAYLNNTDKTKVTNNETTCQYQFNYQKTLLVVTSTNHVAKQNCQRFTGIYRLYD</sequence>
<keyword evidence="1" id="KW-0732">Signal</keyword>
<evidence type="ECO:0000313" key="2">
    <source>
        <dbReference type="EMBL" id="ESK51146.1"/>
    </source>
</evidence>
<keyword evidence="3" id="KW-1185">Reference proteome</keyword>
<dbReference type="OrthoDB" id="6696515at2"/>
<name>V2URA5_9GAMM</name>
<dbReference type="AlphaFoldDB" id="V2URA5"/>
<evidence type="ECO:0008006" key="4">
    <source>
        <dbReference type="Google" id="ProtNLM"/>
    </source>
</evidence>
<evidence type="ECO:0000256" key="1">
    <source>
        <dbReference type="SAM" id="SignalP"/>
    </source>
</evidence>
<feature type="signal peptide" evidence="1">
    <location>
        <begin position="1"/>
        <end position="29"/>
    </location>
</feature>
<protein>
    <recommendedName>
        <fullName evidence="4">Lysozyme inhibitor LprI N-terminal domain-containing protein</fullName>
    </recommendedName>
</protein>
<organism evidence="2 3">
    <name type="scientific">Acinetobacter brisouii CIP 110357</name>
    <dbReference type="NCBI Taxonomy" id="1341683"/>
    <lineage>
        <taxon>Bacteria</taxon>
        <taxon>Pseudomonadati</taxon>
        <taxon>Pseudomonadota</taxon>
        <taxon>Gammaproteobacteria</taxon>
        <taxon>Moraxellales</taxon>
        <taxon>Moraxellaceae</taxon>
        <taxon>Acinetobacter</taxon>
    </lineage>
</organism>
<comment type="caution">
    <text evidence="2">The sequence shown here is derived from an EMBL/GenBank/DDBJ whole genome shotgun (WGS) entry which is preliminary data.</text>
</comment>
<dbReference type="EMBL" id="AYEU01000006">
    <property type="protein sequence ID" value="ESK51146.1"/>
    <property type="molecule type" value="Genomic_DNA"/>
</dbReference>
<evidence type="ECO:0000313" key="3">
    <source>
        <dbReference type="Proteomes" id="UP000018418"/>
    </source>
</evidence>
<reference evidence="2 3" key="1">
    <citation type="submission" date="2013-10" db="EMBL/GenBank/DDBJ databases">
        <title>The Genome Sequence of Acinetobacter brisouii CIP 110357.</title>
        <authorList>
            <consortium name="The Broad Institute Genomics Platform"/>
            <consortium name="The Broad Institute Genome Sequencing Center for Infectious Disease"/>
            <person name="Cerqueira G."/>
            <person name="Feldgarden M."/>
            <person name="Courvalin P."/>
            <person name="Grillot-Courvalin C."/>
            <person name="Clermont D."/>
            <person name="Rocha E."/>
            <person name="Yoon E.-J."/>
            <person name="Nemec A."/>
            <person name="Young S.K."/>
            <person name="Zeng Q."/>
            <person name="Gargeya S."/>
            <person name="Fitzgerald M."/>
            <person name="Abouelleil A."/>
            <person name="Alvarado L."/>
            <person name="Berlin A.M."/>
            <person name="Chapman S.B."/>
            <person name="Gainer-Dewar J."/>
            <person name="Goldberg J."/>
            <person name="Gnerre S."/>
            <person name="Griggs A."/>
            <person name="Gujja S."/>
            <person name="Hansen M."/>
            <person name="Howarth C."/>
            <person name="Imamovic A."/>
            <person name="Ireland A."/>
            <person name="Larimer J."/>
            <person name="McCowan C."/>
            <person name="Murphy C."/>
            <person name="Pearson M."/>
            <person name="Poon T.W."/>
            <person name="Priest M."/>
            <person name="Roberts A."/>
            <person name="Saif S."/>
            <person name="Shea T."/>
            <person name="Sykes S."/>
            <person name="Wortman J."/>
            <person name="Nusbaum C."/>
            <person name="Birren B."/>
        </authorList>
    </citation>
    <scope>NUCLEOTIDE SEQUENCE [LARGE SCALE GENOMIC DNA]</scope>
    <source>
        <strain evidence="2 3">CIP 110357</strain>
    </source>
</reference>
<feature type="chain" id="PRO_5004711020" description="Lysozyme inhibitor LprI N-terminal domain-containing protein" evidence="1">
    <location>
        <begin position="30"/>
        <end position="217"/>
    </location>
</feature>
<accession>V2URA5</accession>
<gene>
    <name evidence="2" type="ORF">P255_01652</name>
</gene>
<dbReference type="HOGENOM" id="CLU_1324111_0_0_6"/>
<proteinExistence type="predicted"/>